<dbReference type="KEGG" id="hxa:Halxa_0255"/>
<keyword evidence="2" id="KW-1185">Reference proteome</keyword>
<dbReference type="AlphaFoldDB" id="F8DEQ8"/>
<evidence type="ECO:0000313" key="1">
    <source>
        <dbReference type="EMBL" id="AEH39495.1"/>
    </source>
</evidence>
<geneLocation type="plasmid" evidence="1 2">
    <name>pHALXA03</name>
</geneLocation>
<keyword evidence="1" id="KW-0614">Plasmid</keyword>
<proteinExistence type="predicted"/>
<gene>
    <name evidence="1" type="ordered locus">Halxa_0255</name>
</gene>
<sequence length="77" mass="8658">MRLAWWVAPFAAKTGLEQRLRLIEMDAREIQASAVTPSQPDESAKGIERRVNAIQDEFGLERKYEPADGQRGVTDGE</sequence>
<accession>F8DEQ8</accession>
<dbReference type="EMBL" id="CP002842">
    <property type="protein sequence ID" value="AEH39495.1"/>
    <property type="molecule type" value="Genomic_DNA"/>
</dbReference>
<reference evidence="2" key="1">
    <citation type="journal article" date="2012" name="Stand. Genomic Sci.">
        <title>Complete genome sequence of Halopiger xanaduensis type strain (SH-6(T)).</title>
        <authorList>
            <person name="Anderson I."/>
            <person name="Tindall B.J."/>
            <person name="Rohde M."/>
            <person name="Lucas S."/>
            <person name="Han J."/>
            <person name="Lapidus A."/>
            <person name="Cheng J.F."/>
            <person name="Goodwin L."/>
            <person name="Pitluck S."/>
            <person name="Peters L."/>
            <person name="Pati A."/>
            <person name="Mikhailova N."/>
            <person name="Pagani I."/>
            <person name="Teshima H."/>
            <person name="Han C."/>
            <person name="Tapia R."/>
            <person name="Land M."/>
            <person name="Woyke T."/>
            <person name="Klenk H.P."/>
            <person name="Kyrpides N."/>
            <person name="Ivanova N."/>
        </authorList>
    </citation>
    <scope>NUCLEOTIDE SEQUENCE [LARGE SCALE GENOMIC DNA]</scope>
    <source>
        <strain evidence="2">DSM 18323 / JCM 14033 / SH-6</strain>
        <plasmid evidence="2">Plasmid pHALXA03</plasmid>
    </source>
</reference>
<organism evidence="1 2">
    <name type="scientific">Halopiger xanaduensis (strain DSM 18323 / JCM 14033 / SH-6)</name>
    <dbReference type="NCBI Taxonomy" id="797210"/>
    <lineage>
        <taxon>Archaea</taxon>
        <taxon>Methanobacteriati</taxon>
        <taxon>Methanobacteriota</taxon>
        <taxon>Stenosarchaea group</taxon>
        <taxon>Halobacteria</taxon>
        <taxon>Halobacteriales</taxon>
        <taxon>Natrialbaceae</taxon>
        <taxon>Halopiger</taxon>
    </lineage>
</organism>
<protein>
    <submittedName>
        <fullName evidence="1">Uncharacterized protein</fullName>
    </submittedName>
</protein>
<dbReference type="HOGENOM" id="CLU_2629666_0_0_2"/>
<dbReference type="Proteomes" id="UP000006794">
    <property type="component" value="Plasmid pHALXA03"/>
</dbReference>
<evidence type="ECO:0000313" key="2">
    <source>
        <dbReference type="Proteomes" id="UP000006794"/>
    </source>
</evidence>
<name>F8DEQ8_HALXS</name>